<dbReference type="Proteomes" id="UP000192738">
    <property type="component" value="Unassembled WGS sequence"/>
</dbReference>
<comment type="subcellular location">
    <subcellularLocation>
        <location evidence="1">Membrane</location>
        <topology evidence="1">Multi-pass membrane protein</topology>
    </subcellularLocation>
</comment>
<dbReference type="InterPro" id="IPR010432">
    <property type="entry name" value="RDD"/>
</dbReference>
<dbReference type="GO" id="GO:0016020">
    <property type="term" value="C:membrane"/>
    <property type="evidence" value="ECO:0007669"/>
    <property type="project" value="UniProtKB-SubCell"/>
</dbReference>
<evidence type="ECO:0000256" key="1">
    <source>
        <dbReference type="ARBA" id="ARBA00004141"/>
    </source>
</evidence>
<evidence type="ECO:0000313" key="7">
    <source>
        <dbReference type="EMBL" id="SMD00833.1"/>
    </source>
</evidence>
<evidence type="ECO:0000313" key="8">
    <source>
        <dbReference type="Proteomes" id="UP000192738"/>
    </source>
</evidence>
<feature type="transmembrane region" description="Helical" evidence="5">
    <location>
        <begin position="42"/>
        <end position="59"/>
    </location>
</feature>
<feature type="transmembrane region" description="Helical" evidence="5">
    <location>
        <begin position="97"/>
        <end position="115"/>
    </location>
</feature>
<keyword evidence="4 5" id="KW-0472">Membrane</keyword>
<name>A0A1W2DTR3_9FIRM</name>
<reference evidence="7 8" key="1">
    <citation type="submission" date="2017-04" db="EMBL/GenBank/DDBJ databases">
        <authorList>
            <person name="Afonso C.L."/>
            <person name="Miller P.J."/>
            <person name="Scott M.A."/>
            <person name="Spackman E."/>
            <person name="Goraichik I."/>
            <person name="Dimitrov K.M."/>
            <person name="Suarez D.L."/>
            <person name="Swayne D.E."/>
        </authorList>
    </citation>
    <scope>NUCLEOTIDE SEQUENCE [LARGE SCALE GENOMIC DNA]</scope>
    <source>
        <strain evidence="7 8">DSM 5090</strain>
    </source>
</reference>
<dbReference type="Pfam" id="PF06271">
    <property type="entry name" value="RDD"/>
    <property type="match status" value="1"/>
</dbReference>
<dbReference type="AlphaFoldDB" id="A0A1W2DTR3"/>
<dbReference type="EMBL" id="FWXI01000018">
    <property type="protein sequence ID" value="SMD00833.1"/>
    <property type="molecule type" value="Genomic_DNA"/>
</dbReference>
<evidence type="ECO:0000256" key="2">
    <source>
        <dbReference type="ARBA" id="ARBA00022692"/>
    </source>
</evidence>
<feature type="domain" description="RDD" evidence="6">
    <location>
        <begin position="4"/>
        <end position="125"/>
    </location>
</feature>
<keyword evidence="3 5" id="KW-1133">Transmembrane helix</keyword>
<dbReference type="OrthoDB" id="9787732at2"/>
<sequence length="133" mass="13970">MEGAGVGIRALSTIIDGIILAIIGGIIAIGLGINVGSGHAGNSYYIWSLLIGFCYYTYFESNKGATPGKMLCGLKVVKVDGTPCDLSAAAIRTACRIIDGLFAYLVAAILVWSSARNQRLGDRVADTMVIKVK</sequence>
<feature type="transmembrane region" description="Helical" evidence="5">
    <location>
        <begin position="12"/>
        <end position="36"/>
    </location>
</feature>
<gene>
    <name evidence="7" type="ORF">SAMN04488500_11841</name>
</gene>
<dbReference type="PANTHER" id="PTHR38480:SF1">
    <property type="entry name" value="SLR0254 PROTEIN"/>
    <property type="match status" value="1"/>
</dbReference>
<organism evidence="7 8">
    <name type="scientific">Sporomusa malonica</name>
    <dbReference type="NCBI Taxonomy" id="112901"/>
    <lineage>
        <taxon>Bacteria</taxon>
        <taxon>Bacillati</taxon>
        <taxon>Bacillota</taxon>
        <taxon>Negativicutes</taxon>
        <taxon>Selenomonadales</taxon>
        <taxon>Sporomusaceae</taxon>
        <taxon>Sporomusa</taxon>
    </lineage>
</organism>
<evidence type="ECO:0000259" key="6">
    <source>
        <dbReference type="Pfam" id="PF06271"/>
    </source>
</evidence>
<dbReference type="PANTHER" id="PTHR38480">
    <property type="entry name" value="SLR0254 PROTEIN"/>
    <property type="match status" value="1"/>
</dbReference>
<evidence type="ECO:0000256" key="5">
    <source>
        <dbReference type="SAM" id="Phobius"/>
    </source>
</evidence>
<protein>
    <submittedName>
        <fullName evidence="7">Uncharacterized membrane protein YckC, RDD family</fullName>
    </submittedName>
</protein>
<dbReference type="RefSeq" id="WP_084577312.1">
    <property type="nucleotide sequence ID" value="NZ_CP155572.1"/>
</dbReference>
<keyword evidence="8" id="KW-1185">Reference proteome</keyword>
<evidence type="ECO:0000256" key="3">
    <source>
        <dbReference type="ARBA" id="ARBA00022989"/>
    </source>
</evidence>
<keyword evidence="2 5" id="KW-0812">Transmembrane</keyword>
<accession>A0A1W2DTR3</accession>
<dbReference type="STRING" id="112901.SAMN04488500_11841"/>
<proteinExistence type="predicted"/>
<evidence type="ECO:0000256" key="4">
    <source>
        <dbReference type="ARBA" id="ARBA00023136"/>
    </source>
</evidence>